<feature type="transmembrane region" description="Helical" evidence="1">
    <location>
        <begin position="35"/>
        <end position="54"/>
    </location>
</feature>
<dbReference type="AlphaFoldDB" id="A0A1M7YBA2"/>
<evidence type="ECO:0000313" key="2">
    <source>
        <dbReference type="EMBL" id="SHO49905.1"/>
    </source>
</evidence>
<sequence length="66" mass="6854">MLVRLIQIVCFAVLVGILVYVGGTIWPLALDKATGIIGAISCALGCGLVFAVYLDSRASKSDKGGR</sequence>
<dbReference type="Proteomes" id="UP000184603">
    <property type="component" value="Unassembled WGS sequence"/>
</dbReference>
<keyword evidence="1" id="KW-0812">Transmembrane</keyword>
<dbReference type="OrthoDB" id="9944866at2"/>
<feature type="transmembrane region" description="Helical" evidence="1">
    <location>
        <begin position="5"/>
        <end position="29"/>
    </location>
</feature>
<name>A0A1M7YBA2_9BACT</name>
<evidence type="ECO:0000313" key="3">
    <source>
        <dbReference type="Proteomes" id="UP000184603"/>
    </source>
</evidence>
<reference evidence="2 3" key="1">
    <citation type="submission" date="2016-12" db="EMBL/GenBank/DDBJ databases">
        <authorList>
            <person name="Song W.-J."/>
            <person name="Kurnit D.M."/>
        </authorList>
    </citation>
    <scope>NUCLEOTIDE SEQUENCE [LARGE SCALE GENOMIC DNA]</scope>
    <source>
        <strain evidence="2 3">DSM 18488</strain>
    </source>
</reference>
<protein>
    <submittedName>
        <fullName evidence="2">Uncharacterized protein</fullName>
    </submittedName>
</protein>
<keyword evidence="1" id="KW-1133">Transmembrane helix</keyword>
<keyword evidence="1" id="KW-0472">Membrane</keyword>
<keyword evidence="3" id="KW-1185">Reference proteome</keyword>
<evidence type="ECO:0000256" key="1">
    <source>
        <dbReference type="SAM" id="Phobius"/>
    </source>
</evidence>
<accession>A0A1M7YBA2</accession>
<gene>
    <name evidence="2" type="ORF">SAMN02745220_03146</name>
</gene>
<dbReference type="RefSeq" id="WP_073614619.1">
    <property type="nucleotide sequence ID" value="NZ_FRFE01000016.1"/>
</dbReference>
<organism evidence="2 3">
    <name type="scientific">Desulfopila aestuarii DSM 18488</name>
    <dbReference type="NCBI Taxonomy" id="1121416"/>
    <lineage>
        <taxon>Bacteria</taxon>
        <taxon>Pseudomonadati</taxon>
        <taxon>Thermodesulfobacteriota</taxon>
        <taxon>Desulfobulbia</taxon>
        <taxon>Desulfobulbales</taxon>
        <taxon>Desulfocapsaceae</taxon>
        <taxon>Desulfopila</taxon>
    </lineage>
</organism>
<proteinExistence type="predicted"/>
<dbReference type="EMBL" id="FRFE01000016">
    <property type="protein sequence ID" value="SHO49905.1"/>
    <property type="molecule type" value="Genomic_DNA"/>
</dbReference>